<dbReference type="GO" id="GO:0004222">
    <property type="term" value="F:metalloendopeptidase activity"/>
    <property type="evidence" value="ECO:0007669"/>
    <property type="project" value="TreeGrafter"/>
</dbReference>
<reference evidence="5" key="2">
    <citation type="submission" date="2020-09" db="EMBL/GenBank/DDBJ databases">
        <authorList>
            <person name="Sun Q."/>
            <person name="Zhou Y."/>
        </authorList>
    </citation>
    <scope>NUCLEOTIDE SEQUENCE</scope>
    <source>
        <strain evidence="5">CGMCC 1.14988</strain>
    </source>
</reference>
<reference evidence="5" key="1">
    <citation type="journal article" date="2014" name="Int. J. Syst. Evol. Microbiol.">
        <title>Complete genome sequence of Corynebacterium casei LMG S-19264T (=DSM 44701T), isolated from a smear-ripened cheese.</title>
        <authorList>
            <consortium name="US DOE Joint Genome Institute (JGI-PGF)"/>
            <person name="Walter F."/>
            <person name="Albersmeier A."/>
            <person name="Kalinowski J."/>
            <person name="Ruckert C."/>
        </authorList>
    </citation>
    <scope>NUCLEOTIDE SEQUENCE</scope>
    <source>
        <strain evidence="5">CGMCC 1.14988</strain>
    </source>
</reference>
<accession>A0A8J3AB21</accession>
<dbReference type="Proteomes" id="UP000650511">
    <property type="component" value="Unassembled WGS sequence"/>
</dbReference>
<dbReference type="InterPro" id="IPR016047">
    <property type="entry name" value="M23ase_b-sheet_dom"/>
</dbReference>
<keyword evidence="1" id="KW-0175">Coiled coil</keyword>
<feature type="region of interest" description="Disordered" evidence="2">
    <location>
        <begin position="30"/>
        <end position="63"/>
    </location>
</feature>
<dbReference type="SUPFAM" id="SSF51261">
    <property type="entry name" value="Duplicated hybrid motif"/>
    <property type="match status" value="1"/>
</dbReference>
<name>A0A8J3AB21_9ACTN</name>
<proteinExistence type="predicted"/>
<feature type="signal peptide" evidence="3">
    <location>
        <begin position="1"/>
        <end position="31"/>
    </location>
</feature>
<organism evidence="5 6">
    <name type="scientific">Egicoccus halophilus</name>
    <dbReference type="NCBI Taxonomy" id="1670830"/>
    <lineage>
        <taxon>Bacteria</taxon>
        <taxon>Bacillati</taxon>
        <taxon>Actinomycetota</taxon>
        <taxon>Nitriliruptoria</taxon>
        <taxon>Egicoccales</taxon>
        <taxon>Egicoccaceae</taxon>
        <taxon>Egicoccus</taxon>
    </lineage>
</organism>
<feature type="coiled-coil region" evidence="1">
    <location>
        <begin position="66"/>
        <end position="146"/>
    </location>
</feature>
<dbReference type="RefSeq" id="WP_130650167.1">
    <property type="nucleotide sequence ID" value="NZ_BMHA01000018.1"/>
</dbReference>
<dbReference type="AlphaFoldDB" id="A0A8J3AB21"/>
<dbReference type="InterPro" id="IPR011055">
    <property type="entry name" value="Dup_hybrid_motif"/>
</dbReference>
<evidence type="ECO:0000313" key="5">
    <source>
        <dbReference type="EMBL" id="GGI09723.1"/>
    </source>
</evidence>
<comment type="caution">
    <text evidence="5">The sequence shown here is derived from an EMBL/GenBank/DDBJ whole genome shotgun (WGS) entry which is preliminary data.</text>
</comment>
<keyword evidence="3" id="KW-0732">Signal</keyword>
<gene>
    <name evidence="5" type="ORF">GCM10011354_35490</name>
</gene>
<feature type="chain" id="PRO_5035147406" description="M23ase beta-sheet core domain-containing protein" evidence="3">
    <location>
        <begin position="32"/>
        <end position="456"/>
    </location>
</feature>
<evidence type="ECO:0000313" key="6">
    <source>
        <dbReference type="Proteomes" id="UP000650511"/>
    </source>
</evidence>
<dbReference type="Gene3D" id="2.70.70.10">
    <property type="entry name" value="Glucose Permease (Domain IIA)"/>
    <property type="match status" value="1"/>
</dbReference>
<evidence type="ECO:0000256" key="3">
    <source>
        <dbReference type="SAM" id="SignalP"/>
    </source>
</evidence>
<evidence type="ECO:0000259" key="4">
    <source>
        <dbReference type="Pfam" id="PF01551"/>
    </source>
</evidence>
<feature type="compositionally biased region" description="Basic and acidic residues" evidence="2">
    <location>
        <begin position="33"/>
        <end position="53"/>
    </location>
</feature>
<dbReference type="OrthoDB" id="9810477at2"/>
<dbReference type="PANTHER" id="PTHR21666:SF268">
    <property type="entry name" value="PEPTIDASE M23 DOMAIN-CONTAINING PROTEIN"/>
    <property type="match status" value="1"/>
</dbReference>
<dbReference type="InterPro" id="IPR006311">
    <property type="entry name" value="TAT_signal"/>
</dbReference>
<dbReference type="PROSITE" id="PS51318">
    <property type="entry name" value="TAT"/>
    <property type="match status" value="1"/>
</dbReference>
<sequence length="456" mass="49526">MSLRRHPSRRRLRAVAAVAAVLVVVPTTAAAQPRDDGRSGDSRTSDEVARELGEADEEAGDLSSELGRVHEDLLAAEEELAQLALQLDDARGRLRAAEGQVALAEVAREEAERAQRTAEAEHRRRERALERTRQRLLDEEQLLTQQLVETFKYGTAGATRGAMVIEVLRRAEDPNSFAVGLKQLKVVVDTQESTVQQVFALRERRTTQERDAARARSRATQAATEAADTLAWVEDLQAQEAALTAEIEQAELRQREVLAGLQADAEQTTDLLARVDVRRAELQVELVERRLAEDAERREREMAAAVLGRSLGGPSVAGGFCPVEGAVANRDFSNDWGYPRSGGRTHEGTDMFADRGVAVVAIAEGTVVRVNPADSPTSLGGVTVTYRTADGSEWYNAHLDTIAEDLTVGTTVAAGEQIGTVGNTGNARTTPPHLHLGRRIDGAWVNPYPTIAGLCR</sequence>
<dbReference type="Pfam" id="PF01551">
    <property type="entry name" value="Peptidase_M23"/>
    <property type="match status" value="1"/>
</dbReference>
<protein>
    <recommendedName>
        <fullName evidence="4">M23ase beta-sheet core domain-containing protein</fullName>
    </recommendedName>
</protein>
<dbReference type="CDD" id="cd12797">
    <property type="entry name" value="M23_peptidase"/>
    <property type="match status" value="1"/>
</dbReference>
<dbReference type="EMBL" id="BMHA01000018">
    <property type="protein sequence ID" value="GGI09723.1"/>
    <property type="molecule type" value="Genomic_DNA"/>
</dbReference>
<evidence type="ECO:0000256" key="2">
    <source>
        <dbReference type="SAM" id="MobiDB-lite"/>
    </source>
</evidence>
<evidence type="ECO:0000256" key="1">
    <source>
        <dbReference type="SAM" id="Coils"/>
    </source>
</evidence>
<feature type="domain" description="M23ase beta-sheet core" evidence="4">
    <location>
        <begin position="345"/>
        <end position="447"/>
    </location>
</feature>
<dbReference type="InterPro" id="IPR050570">
    <property type="entry name" value="Cell_wall_metabolism_enzyme"/>
</dbReference>
<dbReference type="PANTHER" id="PTHR21666">
    <property type="entry name" value="PEPTIDASE-RELATED"/>
    <property type="match status" value="1"/>
</dbReference>
<keyword evidence="6" id="KW-1185">Reference proteome</keyword>